<dbReference type="InterPro" id="IPR011990">
    <property type="entry name" value="TPR-like_helical_dom_sf"/>
</dbReference>
<sequence length="63" mass="7275">AQPWINLAAMYTANRDYKMALVALNVTPMAHGPEFRLPEMPKPHWMSNNNEVMRDMVEEEDDG</sequence>
<gene>
    <name evidence="1" type="ORF">SARC_17717</name>
</gene>
<dbReference type="RefSeq" id="XP_014143667.1">
    <property type="nucleotide sequence ID" value="XM_014288192.1"/>
</dbReference>
<protein>
    <submittedName>
        <fullName evidence="1">Uncharacterized protein</fullName>
    </submittedName>
</protein>
<dbReference type="Gene3D" id="1.25.40.10">
    <property type="entry name" value="Tetratricopeptide repeat domain"/>
    <property type="match status" value="1"/>
</dbReference>
<keyword evidence="2" id="KW-1185">Reference proteome</keyword>
<dbReference type="InterPro" id="IPR015374">
    <property type="entry name" value="ChAPs"/>
</dbReference>
<dbReference type="AlphaFoldDB" id="A0A0L0EZ38"/>
<accession>A0A0L0EZ38</accession>
<dbReference type="GO" id="GO:0006893">
    <property type="term" value="P:Golgi to plasma membrane transport"/>
    <property type="evidence" value="ECO:0007669"/>
    <property type="project" value="UniProtKB-ARBA"/>
</dbReference>
<evidence type="ECO:0000313" key="1">
    <source>
        <dbReference type="EMBL" id="KNC69765.1"/>
    </source>
</evidence>
<dbReference type="GO" id="GO:0034044">
    <property type="term" value="C:exomer complex"/>
    <property type="evidence" value="ECO:0007669"/>
    <property type="project" value="UniProtKB-ARBA"/>
</dbReference>
<organism evidence="1 2">
    <name type="scientific">Sphaeroforma arctica JP610</name>
    <dbReference type="NCBI Taxonomy" id="667725"/>
    <lineage>
        <taxon>Eukaryota</taxon>
        <taxon>Ichthyosporea</taxon>
        <taxon>Ichthyophonida</taxon>
        <taxon>Sphaeroforma</taxon>
    </lineage>
</organism>
<evidence type="ECO:0000313" key="2">
    <source>
        <dbReference type="Proteomes" id="UP000054560"/>
    </source>
</evidence>
<feature type="non-terminal residue" evidence="1">
    <location>
        <position position="1"/>
    </location>
</feature>
<dbReference type="GeneID" id="25918221"/>
<dbReference type="Pfam" id="PF09295">
    <property type="entry name" value="ChAPs"/>
    <property type="match status" value="1"/>
</dbReference>
<dbReference type="Proteomes" id="UP000054560">
    <property type="component" value="Unassembled WGS sequence"/>
</dbReference>
<name>A0A0L0EZ38_9EUKA</name>
<proteinExistence type="predicted"/>
<reference evidence="1 2" key="1">
    <citation type="submission" date="2011-02" db="EMBL/GenBank/DDBJ databases">
        <title>The Genome Sequence of Sphaeroforma arctica JP610.</title>
        <authorList>
            <consortium name="The Broad Institute Genome Sequencing Platform"/>
            <person name="Russ C."/>
            <person name="Cuomo C."/>
            <person name="Young S.K."/>
            <person name="Zeng Q."/>
            <person name="Gargeya S."/>
            <person name="Alvarado L."/>
            <person name="Berlin A."/>
            <person name="Chapman S.B."/>
            <person name="Chen Z."/>
            <person name="Freedman E."/>
            <person name="Gellesch M."/>
            <person name="Goldberg J."/>
            <person name="Griggs A."/>
            <person name="Gujja S."/>
            <person name="Heilman E."/>
            <person name="Heiman D."/>
            <person name="Howarth C."/>
            <person name="Mehta T."/>
            <person name="Neiman D."/>
            <person name="Pearson M."/>
            <person name="Roberts A."/>
            <person name="Saif S."/>
            <person name="Shea T."/>
            <person name="Shenoy N."/>
            <person name="Sisk P."/>
            <person name="Stolte C."/>
            <person name="Sykes S."/>
            <person name="White J."/>
            <person name="Yandava C."/>
            <person name="Burger G."/>
            <person name="Gray M.W."/>
            <person name="Holland P.W.H."/>
            <person name="King N."/>
            <person name="Lang F.B.F."/>
            <person name="Roger A.J."/>
            <person name="Ruiz-Trillo I."/>
            <person name="Haas B."/>
            <person name="Nusbaum C."/>
            <person name="Birren B."/>
        </authorList>
    </citation>
    <scope>NUCLEOTIDE SEQUENCE [LARGE SCALE GENOMIC DNA]</scope>
    <source>
        <strain evidence="1 2">JP610</strain>
    </source>
</reference>
<dbReference type="OrthoDB" id="434695at2759"/>
<dbReference type="EMBL" id="KQ253413">
    <property type="protein sequence ID" value="KNC69765.1"/>
    <property type="molecule type" value="Genomic_DNA"/>
</dbReference>